<evidence type="ECO:0000256" key="2">
    <source>
        <dbReference type="ARBA" id="ARBA00023128"/>
    </source>
</evidence>
<organism evidence="7 8">
    <name type="scientific">Salvator merianae</name>
    <name type="common">Argentine black and white tegu</name>
    <name type="synonym">Tupinambis merianae</name>
    <dbReference type="NCBI Taxonomy" id="96440"/>
    <lineage>
        <taxon>Eukaryota</taxon>
        <taxon>Metazoa</taxon>
        <taxon>Chordata</taxon>
        <taxon>Craniata</taxon>
        <taxon>Vertebrata</taxon>
        <taxon>Euteleostomi</taxon>
        <taxon>Lepidosauria</taxon>
        <taxon>Squamata</taxon>
        <taxon>Bifurcata</taxon>
        <taxon>Unidentata</taxon>
        <taxon>Episquamata</taxon>
        <taxon>Laterata</taxon>
        <taxon>Teiioidea</taxon>
        <taxon>Teiidae</taxon>
        <taxon>Salvator</taxon>
    </lineage>
</organism>
<dbReference type="Pfam" id="PF08213">
    <property type="entry name" value="COX24_C"/>
    <property type="match status" value="1"/>
</dbReference>
<evidence type="ECO:0000256" key="4">
    <source>
        <dbReference type="ARBA" id="ARBA00035682"/>
    </source>
</evidence>
<dbReference type="PANTHER" id="PTHR32035:SF3">
    <property type="entry name" value="SMALL RIBOSOMAL SUBUNIT PROTEIN MS38"/>
    <property type="match status" value="1"/>
</dbReference>
<feature type="domain" description="Ribosomal protein mS38 C-terminal" evidence="6">
    <location>
        <begin position="131"/>
        <end position="164"/>
    </location>
</feature>
<dbReference type="GO" id="GO:0005759">
    <property type="term" value="C:mitochondrial matrix"/>
    <property type="evidence" value="ECO:0007669"/>
    <property type="project" value="Ensembl"/>
</dbReference>
<name>A0A8D0BV50_SALMN</name>
<evidence type="ECO:0000313" key="7">
    <source>
        <dbReference type="Ensembl" id="ENSSMRP00000011600.1"/>
    </source>
</evidence>
<reference evidence="7" key="2">
    <citation type="submission" date="2025-09" db="UniProtKB">
        <authorList>
            <consortium name="Ensembl"/>
        </authorList>
    </citation>
    <scope>IDENTIFICATION</scope>
</reference>
<dbReference type="GeneTree" id="ENSGT00390000012802"/>
<dbReference type="Proteomes" id="UP000694421">
    <property type="component" value="Unplaced"/>
</dbReference>
<proteinExistence type="inferred from homology"/>
<evidence type="ECO:0000259" key="6">
    <source>
        <dbReference type="SMART" id="SM01155"/>
    </source>
</evidence>
<dbReference type="AlphaFoldDB" id="A0A8D0BV50"/>
<protein>
    <recommendedName>
        <fullName evidence="4">Small ribosomal subunit protein mS38</fullName>
    </recommendedName>
</protein>
<comment type="similarity">
    <text evidence="3">Belongs to the mitochondrion-specific ribosomal protein mS38 family.</text>
</comment>
<dbReference type="GO" id="GO:0005654">
    <property type="term" value="C:nucleoplasm"/>
    <property type="evidence" value="ECO:0007669"/>
    <property type="project" value="Ensembl"/>
</dbReference>
<evidence type="ECO:0000256" key="1">
    <source>
        <dbReference type="ARBA" id="ARBA00004173"/>
    </source>
</evidence>
<evidence type="ECO:0000313" key="8">
    <source>
        <dbReference type="Proteomes" id="UP000694421"/>
    </source>
</evidence>
<keyword evidence="8" id="KW-1185">Reference proteome</keyword>
<evidence type="ECO:0000256" key="3">
    <source>
        <dbReference type="ARBA" id="ARBA00035647"/>
    </source>
</evidence>
<dbReference type="Ensembl" id="ENSSMRT00000013521.1">
    <property type="protein sequence ID" value="ENSSMRP00000011600.1"/>
    <property type="gene ID" value="ENSSMRG00000009119.1"/>
</dbReference>
<comment type="subcellular location">
    <subcellularLocation>
        <location evidence="1">Mitochondrion</location>
    </subcellularLocation>
</comment>
<feature type="region of interest" description="Disordered" evidence="5">
    <location>
        <begin position="97"/>
        <end position="132"/>
    </location>
</feature>
<evidence type="ECO:0000256" key="5">
    <source>
        <dbReference type="SAM" id="MobiDB-lite"/>
    </source>
</evidence>
<dbReference type="InterPro" id="IPR013177">
    <property type="entry name" value="Ribosomal_mS38_C"/>
</dbReference>
<dbReference type="OMA" id="GWTTPKI"/>
<dbReference type="GO" id="GO:0045862">
    <property type="term" value="P:positive regulation of proteolysis"/>
    <property type="evidence" value="ECO:0007669"/>
    <property type="project" value="Ensembl"/>
</dbReference>
<sequence>MLISKLTSQIVRVSRFTGCVLLRAEAPLWKAGPAVSANYCTHPSSKNGTVSQQWYALDPELEETLVPRKMSISPLESWLTIHYALPKAASLPERPQCEPAQHYDLPPCSPSTEAGDDDSEEGSQPKRDQMECNRLLKIRRRKMNRHKYKKLMKRRKFLRKKILERRLQRKQKRFERDLTRIWRQAGLKKPPAGWVTPKIFLKGGRSRG</sequence>
<reference evidence="7" key="1">
    <citation type="submission" date="2025-08" db="UniProtKB">
        <authorList>
            <consortium name="Ensembl"/>
        </authorList>
    </citation>
    <scope>IDENTIFICATION</scope>
</reference>
<dbReference type="SMART" id="SM01155">
    <property type="entry name" value="DUF1713"/>
    <property type="match status" value="1"/>
</dbReference>
<keyword evidence="2" id="KW-0496">Mitochondrion</keyword>
<dbReference type="PANTHER" id="PTHR32035">
    <property type="entry name" value="AURORA KINASE A-INTERACTING PROTEIN"/>
    <property type="match status" value="1"/>
</dbReference>
<accession>A0A8D0BV50</accession>